<evidence type="ECO:0000313" key="2">
    <source>
        <dbReference type="EMBL" id="CAH1572633.1"/>
    </source>
</evidence>
<dbReference type="Pfam" id="PF00498">
    <property type="entry name" value="FHA"/>
    <property type="match status" value="1"/>
</dbReference>
<protein>
    <submittedName>
        <fullName evidence="2">Signal peptide protein</fullName>
    </submittedName>
</protein>
<evidence type="ECO:0000313" key="3">
    <source>
        <dbReference type="Proteomes" id="UP001295462"/>
    </source>
</evidence>
<evidence type="ECO:0000259" key="1">
    <source>
        <dbReference type="PROSITE" id="PS50006"/>
    </source>
</evidence>
<reference evidence="2" key="1">
    <citation type="submission" date="2022-01" db="EMBL/GenBank/DDBJ databases">
        <authorList>
            <person name="Lagorce A."/>
        </authorList>
    </citation>
    <scope>NUCLEOTIDE SEQUENCE</scope>
    <source>
        <strain evidence="2">Th15_F1_A12</strain>
    </source>
</reference>
<comment type="caution">
    <text evidence="2">The sequence shown here is derived from an EMBL/GenBank/DDBJ whole genome shotgun (WGS) entry which is preliminary data.</text>
</comment>
<dbReference type="Proteomes" id="UP001295462">
    <property type="component" value="Unassembled WGS sequence"/>
</dbReference>
<dbReference type="RefSeq" id="WP_104047793.1">
    <property type="nucleotide sequence ID" value="NZ_CAKMTZ010000035.1"/>
</dbReference>
<dbReference type="CDD" id="cd00060">
    <property type="entry name" value="FHA"/>
    <property type="match status" value="1"/>
</dbReference>
<accession>A0AAU9QJ38</accession>
<feature type="domain" description="FHA" evidence="1">
    <location>
        <begin position="32"/>
        <end position="82"/>
    </location>
</feature>
<dbReference type="InterPro" id="IPR046883">
    <property type="entry name" value="T6SS_FHA_C"/>
</dbReference>
<sequence length="391" mass="44237">MTLVLTITSFHKFTPEIEGEFIFDASGEHEKISFGRSEQCDWTLPDPERVISGKHGEIIKFGDKYLIKDLSTNGTFVNNSVSPIGQGNEIALAHDDVVTLGDYQIQVSVQEKCLEQVPVQSVESNESFNEGASSNFNHSDFGISASELLEDSVSNEYQLDIGLMDDFIEPSIPPQQEQDISRLVTEEPNSTPQKLSAGNEADAFIRGLGISPNMVPDEQREMWFQQLGESFSLMLTGLMETLHNRAEFKQTNRLNHTAFRKSENNPLKFSANLEDAMHNLYNRKTASFMPPDSAIKEAFKDIENHEQALMQGVNGTVISVMSLVDPSLIYSESLSSDSLFNKVIPTRKYYKSWKRFEVIYNQLTNDVVNKENLFYLDDFAKHYENALRRDS</sequence>
<dbReference type="NCBIfam" id="TIGR03354">
    <property type="entry name" value="VI_FHA"/>
    <property type="match status" value="2"/>
</dbReference>
<dbReference type="InterPro" id="IPR008984">
    <property type="entry name" value="SMAD_FHA_dom_sf"/>
</dbReference>
<dbReference type="EMBL" id="CAKMUD010000024">
    <property type="protein sequence ID" value="CAH1572633.1"/>
    <property type="molecule type" value="Genomic_DNA"/>
</dbReference>
<dbReference type="Pfam" id="PF20232">
    <property type="entry name" value="T6SS_FHA_C"/>
    <property type="match status" value="1"/>
</dbReference>
<name>A0AAU9QJ38_9VIBR</name>
<organism evidence="2 3">
    <name type="scientific">Vibrio jasicida</name>
    <dbReference type="NCBI Taxonomy" id="766224"/>
    <lineage>
        <taxon>Bacteria</taxon>
        <taxon>Pseudomonadati</taxon>
        <taxon>Pseudomonadota</taxon>
        <taxon>Gammaproteobacteria</taxon>
        <taxon>Vibrionales</taxon>
        <taxon>Vibrionaceae</taxon>
        <taxon>Vibrio</taxon>
    </lineage>
</organism>
<dbReference type="PROSITE" id="PS50006">
    <property type="entry name" value="FHA_DOMAIN"/>
    <property type="match status" value="1"/>
</dbReference>
<dbReference type="Gene3D" id="2.60.200.20">
    <property type="match status" value="1"/>
</dbReference>
<dbReference type="InterPro" id="IPR000253">
    <property type="entry name" value="FHA_dom"/>
</dbReference>
<dbReference type="SMART" id="SM00240">
    <property type="entry name" value="FHA"/>
    <property type="match status" value="1"/>
</dbReference>
<dbReference type="AlphaFoldDB" id="A0AAU9QJ38"/>
<proteinExistence type="predicted"/>
<dbReference type="InterPro" id="IPR017735">
    <property type="entry name" value="T6SS_FHA"/>
</dbReference>
<dbReference type="SUPFAM" id="SSF49879">
    <property type="entry name" value="SMAD/FHA domain"/>
    <property type="match status" value="1"/>
</dbReference>
<gene>
    <name evidence="2" type="ORF">THF1A12_120019</name>
</gene>